<dbReference type="CDD" id="cd23992">
    <property type="entry name" value="PBP_GOBP"/>
    <property type="match status" value="1"/>
</dbReference>
<keyword evidence="1" id="KW-0732">Signal</keyword>
<dbReference type="Gene3D" id="1.10.238.20">
    <property type="entry name" value="Pheromone/general odorant binding protein domain"/>
    <property type="match status" value="1"/>
</dbReference>
<proteinExistence type="evidence at transcript level"/>
<dbReference type="AlphaFoldDB" id="R4FMR9"/>
<dbReference type="GeneID" id="141450389"/>
<dbReference type="InterPro" id="IPR036728">
    <property type="entry name" value="PBP_GOBP_sf"/>
</dbReference>
<dbReference type="VEuPathDB" id="VectorBase:RPRC010284"/>
<sequence>MKTTLSVLAVFVVIAYIKGAATQSPVEEKVIAASKKCSAELKATPEQAKVILSKKVPSDEVEKCLLECVYQEVGVVEGDEFSVEGSKKLATSRYSDQKELETVHKMIDACTNEVTKNKDEKCSLGKSVRECFAKHGEKVHFFPSAN</sequence>
<feature type="signal peptide" evidence="1">
    <location>
        <begin position="1"/>
        <end position="22"/>
    </location>
</feature>
<reference evidence="2" key="1">
    <citation type="submission" date="2013-04" db="EMBL/GenBank/DDBJ databases">
        <title>An insight into the transcriptome of the digestive tract of the blood sucking bug, Rhodnius prolixus.</title>
        <authorList>
            <person name="Ribeiro J.M.C."/>
            <person name="Genta F.A."/>
            <person name="Sorgine M.H.F."/>
            <person name="Paiva-Silva G.O."/>
            <person name="Majerowicz D."/>
            <person name="Medeiros M."/>
            <person name="Koerich L."/>
            <person name="Terra W.R."/>
            <person name="Ferreira C."/>
            <person name="Pimentel A.C."/>
            <person name="Bisch P.M."/>
            <person name="Diniz M.M.P."/>
            <person name="Nascimento R."/>
            <person name="Salmon D."/>
            <person name="Silber A.M."/>
            <person name="Alves M."/>
            <person name="Oliveira M.F."/>
            <person name="Gondim K.C."/>
            <person name="Silva Neto M.A.C."/>
            <person name="Atella G.C."/>
            <person name="Araujo H."/>
            <person name="Dias F.S."/>
            <person name="Polycarpo C.R."/>
            <person name="Fampa P."/>
            <person name="Melo A.C."/>
            <person name="Tanaka A.S."/>
            <person name="Balczun C."/>
            <person name="Oliveira J.H.M."/>
            <person name="Goncalves R."/>
            <person name="Lazoski C."/>
            <person name="Pereira M.A."/>
            <person name="Rivera-Pomar R."/>
            <person name="Diambra L."/>
            <person name="Schaub G.A."/>
            <person name="Garcia E.S."/>
            <person name="Azambuja P."/>
            <person name="Braz G.R.C."/>
            <person name="Oliveira P.L."/>
        </authorList>
    </citation>
    <scope>NUCLEOTIDE SEQUENCE</scope>
</reference>
<organism evidence="2">
    <name type="scientific">Rhodnius prolixus</name>
    <name type="common">Triatomid bug</name>
    <dbReference type="NCBI Taxonomy" id="13249"/>
    <lineage>
        <taxon>Eukaryota</taxon>
        <taxon>Metazoa</taxon>
        <taxon>Ecdysozoa</taxon>
        <taxon>Arthropoda</taxon>
        <taxon>Hexapoda</taxon>
        <taxon>Insecta</taxon>
        <taxon>Pterygota</taxon>
        <taxon>Neoptera</taxon>
        <taxon>Paraneoptera</taxon>
        <taxon>Hemiptera</taxon>
        <taxon>Heteroptera</taxon>
        <taxon>Panheteroptera</taxon>
        <taxon>Cimicomorpha</taxon>
        <taxon>Reduviidae</taxon>
        <taxon>Triatominae</taxon>
        <taxon>Rhodnius</taxon>
    </lineage>
</organism>
<dbReference type="InterPro" id="IPR006170">
    <property type="entry name" value="PBP/GOBP"/>
</dbReference>
<dbReference type="GO" id="GO:0005549">
    <property type="term" value="F:odorant binding"/>
    <property type="evidence" value="ECO:0007669"/>
    <property type="project" value="InterPro"/>
</dbReference>
<protein>
    <submittedName>
        <fullName evidence="2">Putative odorant-binding protein</fullName>
    </submittedName>
</protein>
<dbReference type="EMBL" id="GAHY01000863">
    <property type="protein sequence ID" value="JAA76647.1"/>
    <property type="molecule type" value="mRNA"/>
</dbReference>
<dbReference type="SMART" id="SM00708">
    <property type="entry name" value="PhBP"/>
    <property type="match status" value="1"/>
</dbReference>
<feature type="chain" id="PRO_5004365141" evidence="1">
    <location>
        <begin position="23"/>
        <end position="146"/>
    </location>
</feature>
<name>R4FMR9_RHOPR</name>
<evidence type="ECO:0000313" key="2">
    <source>
        <dbReference type="EMBL" id="JAA76647.1"/>
    </source>
</evidence>
<dbReference type="SUPFAM" id="SSF47565">
    <property type="entry name" value="Insect pheromone/odorant-binding proteins"/>
    <property type="match status" value="1"/>
</dbReference>
<dbReference type="RefSeq" id="XP_073976875.1">
    <property type="nucleotide sequence ID" value="XM_074120774.1"/>
</dbReference>
<dbReference type="Pfam" id="PF01395">
    <property type="entry name" value="PBP_GOBP"/>
    <property type="match status" value="1"/>
</dbReference>
<accession>R4FMR9</accession>
<evidence type="ECO:0000256" key="1">
    <source>
        <dbReference type="SAM" id="SignalP"/>
    </source>
</evidence>